<dbReference type="AlphaFoldDB" id="A0A5N5WDW4"/>
<accession>A0A5N5WDW4</accession>
<evidence type="ECO:0000313" key="5">
    <source>
        <dbReference type="EMBL" id="KAB7849927.1"/>
    </source>
</evidence>
<dbReference type="PIRSF" id="PIRSF001100">
    <property type="entry name" value="Beta_cellobiohydrolase"/>
    <property type="match status" value="1"/>
</dbReference>
<dbReference type="Gene3D" id="3.20.20.40">
    <property type="entry name" value="1, 4-beta cellobiohydrolase"/>
    <property type="match status" value="1"/>
</dbReference>
<dbReference type="OrthoDB" id="309899at2"/>
<feature type="binding site" evidence="2">
    <location>
        <position position="223"/>
    </location>
    <ligand>
        <name>substrate</name>
    </ligand>
</feature>
<feature type="binding site" evidence="2">
    <location>
        <position position="327"/>
    </location>
    <ligand>
        <name>substrate</name>
    </ligand>
</feature>
<feature type="region of interest" description="Disordered" evidence="4">
    <location>
        <begin position="39"/>
        <end position="64"/>
    </location>
</feature>
<comment type="similarity">
    <text evidence="3">Belongs to the glycosyl hydrolase family 6.</text>
</comment>
<evidence type="ECO:0000256" key="3">
    <source>
        <dbReference type="RuleBase" id="RU361186"/>
    </source>
</evidence>
<keyword evidence="3" id="KW-0624">Polysaccharide degradation</keyword>
<sequence length="355" mass="38228">MYGSHTGHTRPARTALTRTSTAMAALAALAGLTGITGCSSDDEAAGPRPQPSAASPSQLPRERSPFWVNPNGNAARQAARLLGAGKEQEARLIAKIAQQPVAEWIGVDDPESQTRGFTEAAAKADRDALLVLYNIPHRDCGQYSQGGAADGDSYRAWLDRAASGIGDRRATVILEPDALPHMEDGCTPQQFHEERYALLKEAVRRLKALPRTKVYLDAGNPSWVTPAGRMAEPLRRAGIDRADGFALNVSNFQTTEASKEYGHTLSALVGYKHFVIDTSRNGNGPLSDGDHEKAWCNPSGRALGEPPTTRTGDRLVDAYLWVKRPGESDGACKGGPDAGEWWETYALELARNARS</sequence>
<evidence type="ECO:0000256" key="2">
    <source>
        <dbReference type="PIRSR" id="PIRSR001100-2"/>
    </source>
</evidence>
<dbReference type="PANTHER" id="PTHR34876:SF4">
    <property type="entry name" value="1,4-BETA-D-GLUCAN CELLOBIOHYDROLASE C-RELATED"/>
    <property type="match status" value="1"/>
</dbReference>
<dbReference type="InterPro" id="IPR036434">
    <property type="entry name" value="Beta_cellobiohydrolase_sf"/>
</dbReference>
<keyword evidence="6" id="KW-1185">Reference proteome</keyword>
<comment type="caution">
    <text evidence="5">The sequence shown here is derived from an EMBL/GenBank/DDBJ whole genome shotgun (WGS) entry which is preliminary data.</text>
</comment>
<dbReference type="EMBL" id="VOKX01000009">
    <property type="protein sequence ID" value="KAB7849927.1"/>
    <property type="molecule type" value="Genomic_DNA"/>
</dbReference>
<feature type="active site" description="Proton acceptor" evidence="1">
    <location>
        <position position="329"/>
    </location>
</feature>
<dbReference type="EC" id="3.2.1.-" evidence="3"/>
<dbReference type="RefSeq" id="WP_004948938.1">
    <property type="nucleotide sequence ID" value="NZ_JBFADJ010000001.1"/>
</dbReference>
<keyword evidence="3" id="KW-0136">Cellulose degradation</keyword>
<keyword evidence="3" id="KW-0732">Signal</keyword>
<dbReference type="Proteomes" id="UP000327000">
    <property type="component" value="Unassembled WGS sequence"/>
</dbReference>
<dbReference type="Pfam" id="PF01341">
    <property type="entry name" value="Glyco_hydro_6"/>
    <property type="match status" value="1"/>
</dbReference>
<feature type="active site" description="Proton donor" evidence="1">
    <location>
        <position position="177"/>
    </location>
</feature>
<protein>
    <recommendedName>
        <fullName evidence="3">Glucanase</fullName>
        <ecNumber evidence="3">3.2.1.-</ecNumber>
    </recommendedName>
</protein>
<feature type="binding site" evidence="2">
    <location>
        <position position="251"/>
    </location>
    <ligand>
        <name>substrate</name>
    </ligand>
</feature>
<organism evidence="5 6">
    <name type="scientific">Streptomyces mobaraensis</name>
    <name type="common">Streptoverticillium mobaraense</name>
    <dbReference type="NCBI Taxonomy" id="35621"/>
    <lineage>
        <taxon>Bacteria</taxon>
        <taxon>Bacillati</taxon>
        <taxon>Actinomycetota</taxon>
        <taxon>Actinomycetes</taxon>
        <taxon>Kitasatosporales</taxon>
        <taxon>Streptomycetaceae</taxon>
        <taxon>Streptomyces</taxon>
    </lineage>
</organism>
<evidence type="ECO:0000256" key="4">
    <source>
        <dbReference type="SAM" id="MobiDB-lite"/>
    </source>
</evidence>
<evidence type="ECO:0000313" key="6">
    <source>
        <dbReference type="Proteomes" id="UP000327000"/>
    </source>
</evidence>
<keyword evidence="3" id="KW-0119">Carbohydrate metabolism</keyword>
<feature type="chain" id="PRO_5025076252" description="Glucanase" evidence="3">
    <location>
        <begin position="25"/>
        <end position="355"/>
    </location>
</feature>
<evidence type="ECO:0000256" key="1">
    <source>
        <dbReference type="PIRSR" id="PIRSR001100-1"/>
    </source>
</evidence>
<feature type="signal peptide" evidence="3">
    <location>
        <begin position="1"/>
        <end position="24"/>
    </location>
</feature>
<dbReference type="PRINTS" id="PR00733">
    <property type="entry name" value="GLHYDRLASE6"/>
</dbReference>
<feature type="binding site" evidence="2">
    <location>
        <position position="323"/>
    </location>
    <ligand>
        <name>substrate</name>
    </ligand>
</feature>
<dbReference type="InterPro" id="IPR016288">
    <property type="entry name" value="Beta_cellobiohydrolase"/>
</dbReference>
<proteinExistence type="inferred from homology"/>
<dbReference type="GO" id="GO:0030245">
    <property type="term" value="P:cellulose catabolic process"/>
    <property type="evidence" value="ECO:0007669"/>
    <property type="project" value="UniProtKB-KW"/>
</dbReference>
<name>A0A5N5WDW4_STRMB</name>
<dbReference type="PANTHER" id="PTHR34876">
    <property type="match status" value="1"/>
</dbReference>
<dbReference type="GO" id="GO:0004553">
    <property type="term" value="F:hydrolase activity, hydrolyzing O-glycosyl compounds"/>
    <property type="evidence" value="ECO:0007669"/>
    <property type="project" value="InterPro"/>
</dbReference>
<feature type="binding site" evidence="2">
    <location>
        <position position="104"/>
    </location>
    <ligand>
        <name>substrate</name>
    </ligand>
</feature>
<keyword evidence="3" id="KW-0326">Glycosidase</keyword>
<keyword evidence="3" id="KW-0378">Hydrolase</keyword>
<dbReference type="SUPFAM" id="SSF51989">
    <property type="entry name" value="Glycosyl hydrolases family 6, cellulases"/>
    <property type="match status" value="1"/>
</dbReference>
<feature type="binding site" evidence="2">
    <location>
        <position position="295"/>
    </location>
    <ligand>
        <name>substrate</name>
    </ligand>
</feature>
<gene>
    <name evidence="5" type="ORF">FRZ00_04625</name>
</gene>
<reference evidence="5 6" key="1">
    <citation type="journal article" date="2019" name="Microb. Cell Fact.">
        <title>Exploring novel herbicidin analogues by transcriptional regulator overexpression and MS/MS molecular networking.</title>
        <authorList>
            <person name="Shi Y."/>
            <person name="Gu R."/>
            <person name="Li Y."/>
            <person name="Wang X."/>
            <person name="Ren W."/>
            <person name="Li X."/>
            <person name="Wang L."/>
            <person name="Xie Y."/>
            <person name="Hong B."/>
        </authorList>
    </citation>
    <scope>NUCLEOTIDE SEQUENCE [LARGE SCALE GENOMIC DNA]</scope>
    <source>
        <strain evidence="5 6">US-43</strain>
    </source>
</reference>